<feature type="transmembrane region" description="Helical" evidence="1">
    <location>
        <begin position="12"/>
        <end position="31"/>
    </location>
</feature>
<dbReference type="RefSeq" id="WP_126504607.1">
    <property type="nucleotide sequence ID" value="NZ_RXNV01000001.1"/>
</dbReference>
<evidence type="ECO:0000313" key="3">
    <source>
        <dbReference type="Proteomes" id="UP000282060"/>
    </source>
</evidence>
<organism evidence="2 3">
    <name type="scientific">Shewanella atlantica</name>
    <dbReference type="NCBI Taxonomy" id="271099"/>
    <lineage>
        <taxon>Bacteria</taxon>
        <taxon>Pseudomonadati</taxon>
        <taxon>Pseudomonadota</taxon>
        <taxon>Gammaproteobacteria</taxon>
        <taxon>Alteromonadales</taxon>
        <taxon>Shewanellaceae</taxon>
        <taxon>Shewanella</taxon>
    </lineage>
</organism>
<dbReference type="AlphaFoldDB" id="A0A3S0KPK4"/>
<reference evidence="2 3" key="1">
    <citation type="submission" date="2018-12" db="EMBL/GenBank/DDBJ databases">
        <authorList>
            <person name="Yu L."/>
        </authorList>
    </citation>
    <scope>NUCLEOTIDE SEQUENCE [LARGE SCALE GENOMIC DNA]</scope>
    <source>
        <strain evidence="2 3">HAW-EB5</strain>
    </source>
</reference>
<feature type="transmembrane region" description="Helical" evidence="1">
    <location>
        <begin position="37"/>
        <end position="58"/>
    </location>
</feature>
<sequence length="96" mass="10956">MFPYPEQYRQAAPPLITGFMVIWALLSRLIFGDSSSIAFYPLFILFPIIALLHAQLIWQAKGMERLDQAVYAFIHLSLSFVVWTFSLMHVNGSGFS</sequence>
<keyword evidence="1" id="KW-0812">Transmembrane</keyword>
<proteinExistence type="predicted"/>
<keyword evidence="1" id="KW-0472">Membrane</keyword>
<dbReference type="EMBL" id="RXNV01000001">
    <property type="protein sequence ID" value="RTR35006.1"/>
    <property type="molecule type" value="Genomic_DNA"/>
</dbReference>
<accession>A0A3S0KPK4</accession>
<evidence type="ECO:0000313" key="2">
    <source>
        <dbReference type="EMBL" id="RTR35006.1"/>
    </source>
</evidence>
<dbReference type="Proteomes" id="UP000282060">
    <property type="component" value="Unassembled WGS sequence"/>
</dbReference>
<name>A0A3S0KPK4_9GAMM</name>
<gene>
    <name evidence="2" type="ORF">EKG39_04920</name>
</gene>
<keyword evidence="3" id="KW-1185">Reference proteome</keyword>
<feature type="transmembrane region" description="Helical" evidence="1">
    <location>
        <begin position="70"/>
        <end position="90"/>
    </location>
</feature>
<keyword evidence="1" id="KW-1133">Transmembrane helix</keyword>
<evidence type="ECO:0000256" key="1">
    <source>
        <dbReference type="SAM" id="Phobius"/>
    </source>
</evidence>
<protein>
    <submittedName>
        <fullName evidence="2">Uncharacterized protein</fullName>
    </submittedName>
</protein>
<comment type="caution">
    <text evidence="2">The sequence shown here is derived from an EMBL/GenBank/DDBJ whole genome shotgun (WGS) entry which is preliminary data.</text>
</comment>
<dbReference type="OrthoDB" id="6266016at2"/>